<reference evidence="2 3" key="1">
    <citation type="submission" date="2020-07" db="EMBL/GenBank/DDBJ databases">
        <title>Genomic Encyclopedia of Archaeal and Bacterial Type Strains, Phase II (KMG-II): from individual species to whole genera.</title>
        <authorList>
            <person name="Goeker M."/>
        </authorList>
    </citation>
    <scope>NUCLEOTIDE SEQUENCE [LARGE SCALE GENOMIC DNA]</scope>
    <source>
        <strain evidence="2 3">DSM 21226</strain>
    </source>
</reference>
<comment type="caution">
    <text evidence="2">The sequence shown here is derived from an EMBL/GenBank/DDBJ whole genome shotgun (WGS) entry which is preliminary data.</text>
</comment>
<keyword evidence="3" id="KW-1185">Reference proteome</keyword>
<proteinExistence type="predicted"/>
<organism evidence="2 3">
    <name type="scientific">Sphaerotilus montanus</name>
    <dbReference type="NCBI Taxonomy" id="522889"/>
    <lineage>
        <taxon>Bacteria</taxon>
        <taxon>Pseudomonadati</taxon>
        <taxon>Pseudomonadota</taxon>
        <taxon>Betaproteobacteria</taxon>
        <taxon>Burkholderiales</taxon>
        <taxon>Sphaerotilaceae</taxon>
        <taxon>Sphaerotilus</taxon>
    </lineage>
</organism>
<feature type="chain" id="PRO_5030965289" evidence="1">
    <location>
        <begin position="29"/>
        <end position="148"/>
    </location>
</feature>
<protein>
    <submittedName>
        <fullName evidence="2">Uncharacterized protein</fullName>
    </submittedName>
</protein>
<feature type="signal peptide" evidence="1">
    <location>
        <begin position="1"/>
        <end position="28"/>
    </location>
</feature>
<sequence length="148" mass="15514">MKRSFLLTICRMLVGVVLFAQFAVAAYACPGLSFAGTPKPGMVIPVVAEVQSMGTDRVSITLAAMDCDDMVGSMDPSFANLCAEHCRQGQQSDQASALTLPAMLLTALYHLPLAPEPPAPSPRQVAEGVSALAGASPPHAILHCCFRT</sequence>
<accession>A0A7Y9QX16</accession>
<evidence type="ECO:0000313" key="3">
    <source>
        <dbReference type="Proteomes" id="UP000518288"/>
    </source>
</evidence>
<keyword evidence="1" id="KW-0732">Signal</keyword>
<dbReference type="EMBL" id="JACCFH010000001">
    <property type="protein sequence ID" value="NYG33033.1"/>
    <property type="molecule type" value="Genomic_DNA"/>
</dbReference>
<dbReference type="AlphaFoldDB" id="A0A7Y9QX16"/>
<evidence type="ECO:0000313" key="2">
    <source>
        <dbReference type="EMBL" id="NYG33033.1"/>
    </source>
</evidence>
<dbReference type="RefSeq" id="WP_310732835.1">
    <property type="nucleotide sequence ID" value="NZ_JACCFH010000001.1"/>
</dbReference>
<dbReference type="PROSITE" id="PS51257">
    <property type="entry name" value="PROKAR_LIPOPROTEIN"/>
    <property type="match status" value="1"/>
</dbReference>
<gene>
    <name evidence="2" type="ORF">BDD16_002019</name>
</gene>
<dbReference type="Proteomes" id="UP000518288">
    <property type="component" value="Unassembled WGS sequence"/>
</dbReference>
<name>A0A7Y9QX16_9BURK</name>
<evidence type="ECO:0000256" key="1">
    <source>
        <dbReference type="SAM" id="SignalP"/>
    </source>
</evidence>